<dbReference type="EMBL" id="JARKIF010000043">
    <property type="protein sequence ID" value="KAJ7608789.1"/>
    <property type="molecule type" value="Genomic_DNA"/>
</dbReference>
<evidence type="ECO:0000256" key="2">
    <source>
        <dbReference type="SAM" id="Phobius"/>
    </source>
</evidence>
<keyword evidence="2" id="KW-1133">Transmembrane helix</keyword>
<feature type="transmembrane region" description="Helical" evidence="2">
    <location>
        <begin position="29"/>
        <end position="51"/>
    </location>
</feature>
<feature type="compositionally biased region" description="Polar residues" evidence="1">
    <location>
        <begin position="1"/>
        <end position="21"/>
    </location>
</feature>
<evidence type="ECO:0000313" key="4">
    <source>
        <dbReference type="Proteomes" id="UP001221142"/>
    </source>
</evidence>
<dbReference type="AlphaFoldDB" id="A0AAD7B3G7"/>
<keyword evidence="2" id="KW-0812">Transmembrane</keyword>
<comment type="caution">
    <text evidence="3">The sequence shown here is derived from an EMBL/GenBank/DDBJ whole genome shotgun (WGS) entry which is preliminary data.</text>
</comment>
<organism evidence="3 4">
    <name type="scientific">Roridomyces roridus</name>
    <dbReference type="NCBI Taxonomy" id="1738132"/>
    <lineage>
        <taxon>Eukaryota</taxon>
        <taxon>Fungi</taxon>
        <taxon>Dikarya</taxon>
        <taxon>Basidiomycota</taxon>
        <taxon>Agaricomycotina</taxon>
        <taxon>Agaricomycetes</taxon>
        <taxon>Agaricomycetidae</taxon>
        <taxon>Agaricales</taxon>
        <taxon>Marasmiineae</taxon>
        <taxon>Mycenaceae</taxon>
        <taxon>Roridomyces</taxon>
    </lineage>
</organism>
<gene>
    <name evidence="3" type="ORF">FB45DRAFT_1039457</name>
</gene>
<keyword evidence="2" id="KW-0472">Membrane</keyword>
<reference evidence="3" key="1">
    <citation type="submission" date="2023-03" db="EMBL/GenBank/DDBJ databases">
        <title>Massive genome expansion in bonnet fungi (Mycena s.s.) driven by repeated elements and novel gene families across ecological guilds.</title>
        <authorList>
            <consortium name="Lawrence Berkeley National Laboratory"/>
            <person name="Harder C.B."/>
            <person name="Miyauchi S."/>
            <person name="Viragh M."/>
            <person name="Kuo A."/>
            <person name="Thoen E."/>
            <person name="Andreopoulos B."/>
            <person name="Lu D."/>
            <person name="Skrede I."/>
            <person name="Drula E."/>
            <person name="Henrissat B."/>
            <person name="Morin E."/>
            <person name="Kohler A."/>
            <person name="Barry K."/>
            <person name="LaButti K."/>
            <person name="Morin E."/>
            <person name="Salamov A."/>
            <person name="Lipzen A."/>
            <person name="Mereny Z."/>
            <person name="Hegedus B."/>
            <person name="Baldrian P."/>
            <person name="Stursova M."/>
            <person name="Weitz H."/>
            <person name="Taylor A."/>
            <person name="Grigoriev I.V."/>
            <person name="Nagy L.G."/>
            <person name="Martin F."/>
            <person name="Kauserud H."/>
        </authorList>
    </citation>
    <scope>NUCLEOTIDE SEQUENCE</scope>
    <source>
        <strain evidence="3">9284</strain>
    </source>
</reference>
<evidence type="ECO:0000256" key="1">
    <source>
        <dbReference type="SAM" id="MobiDB-lite"/>
    </source>
</evidence>
<accession>A0AAD7B3G7</accession>
<keyword evidence="4" id="KW-1185">Reference proteome</keyword>
<feature type="region of interest" description="Disordered" evidence="1">
    <location>
        <begin position="1"/>
        <end position="22"/>
    </location>
</feature>
<dbReference type="Proteomes" id="UP001221142">
    <property type="component" value="Unassembled WGS sequence"/>
</dbReference>
<evidence type="ECO:0000313" key="3">
    <source>
        <dbReference type="EMBL" id="KAJ7608789.1"/>
    </source>
</evidence>
<name>A0AAD7B3G7_9AGAR</name>
<proteinExistence type="predicted"/>
<protein>
    <submittedName>
        <fullName evidence="3">Uncharacterized protein</fullName>
    </submittedName>
</protein>
<sequence>MDASSSATGSLSLQTPTNEATRPSLHLPVLPIAVVSACIVLVALLSAFYVLNRRRSLVRIGDNQRRLCLESQPLESEAEPAEGRTFSRLTFTAPYVLPRSRASLSTAAPSTVLGMQYPTDGR</sequence>